<name>A0ABS1I4L1_9PROT</name>
<proteinExistence type="predicted"/>
<keyword evidence="2" id="KW-1185">Reference proteome</keyword>
<dbReference type="PANTHER" id="PTHR35004">
    <property type="entry name" value="TRANSPOSASE RV3428C-RELATED"/>
    <property type="match status" value="1"/>
</dbReference>
<dbReference type="PANTHER" id="PTHR35004:SF7">
    <property type="entry name" value="INTEGRASE PROTEIN"/>
    <property type="match status" value="1"/>
</dbReference>
<dbReference type="EMBL" id="JAEPIV010000019">
    <property type="protein sequence ID" value="MBK4722013.1"/>
    <property type="molecule type" value="Genomic_DNA"/>
</dbReference>
<evidence type="ECO:0000313" key="2">
    <source>
        <dbReference type="Proteomes" id="UP000654452"/>
    </source>
</evidence>
<organism evidence="1 2">
    <name type="scientific">Azospirillum aestuarii</name>
    <dbReference type="NCBI Taxonomy" id="2802052"/>
    <lineage>
        <taxon>Bacteria</taxon>
        <taxon>Pseudomonadati</taxon>
        <taxon>Pseudomonadota</taxon>
        <taxon>Alphaproteobacteria</taxon>
        <taxon>Rhodospirillales</taxon>
        <taxon>Azospirillaceae</taxon>
        <taxon>Azospirillum</taxon>
    </lineage>
</organism>
<dbReference type="Proteomes" id="UP000654452">
    <property type="component" value="Unassembled WGS sequence"/>
</dbReference>
<protein>
    <recommendedName>
        <fullName evidence="3">Transposase</fullName>
    </recommendedName>
</protein>
<sequence length="82" mass="9583">MCSHYLVEPVVCTPAAGWEKGQIENQIGTLRQHLFTPRPHVKTLEELNDWLRGEVEAWGRDTAHPECRESAVWEVFQAERRR</sequence>
<comment type="caution">
    <text evidence="1">The sequence shown here is derived from an EMBL/GenBank/DDBJ whole genome shotgun (WGS) entry which is preliminary data.</text>
</comment>
<accession>A0ABS1I4L1</accession>
<evidence type="ECO:0000313" key="1">
    <source>
        <dbReference type="EMBL" id="MBK4722013.1"/>
    </source>
</evidence>
<reference evidence="1 2" key="1">
    <citation type="submission" date="2021-01" db="EMBL/GenBank/DDBJ databases">
        <title>Azospirillum sp. YIM DDC1 draft genome.</title>
        <authorList>
            <person name="Wang Y.-X."/>
        </authorList>
    </citation>
    <scope>NUCLEOTIDE SEQUENCE [LARGE SCALE GENOMIC DNA]</scope>
    <source>
        <strain evidence="1 2">YIM DDC1</strain>
    </source>
</reference>
<evidence type="ECO:0008006" key="3">
    <source>
        <dbReference type="Google" id="ProtNLM"/>
    </source>
</evidence>
<gene>
    <name evidence="1" type="ORF">JJL56_24470</name>
</gene>